<dbReference type="SUPFAM" id="SSF161111">
    <property type="entry name" value="Cation efflux protein transmembrane domain-like"/>
    <property type="match status" value="1"/>
</dbReference>
<feature type="domain" description="Cation efflux protein transmembrane" evidence="10">
    <location>
        <begin position="68"/>
        <end position="255"/>
    </location>
</feature>
<keyword evidence="5 9" id="KW-1133">Transmembrane helix</keyword>
<dbReference type="Proteomes" id="UP000625574">
    <property type="component" value="Unassembled WGS sequence"/>
</dbReference>
<dbReference type="NCBIfam" id="TIGR01297">
    <property type="entry name" value="CDF"/>
    <property type="match status" value="1"/>
</dbReference>
<feature type="region of interest" description="Disordered" evidence="8">
    <location>
        <begin position="1"/>
        <end position="55"/>
    </location>
</feature>
<evidence type="ECO:0000256" key="9">
    <source>
        <dbReference type="SAM" id="Phobius"/>
    </source>
</evidence>
<dbReference type="InterPro" id="IPR036837">
    <property type="entry name" value="Cation_efflux_CTD_sf"/>
</dbReference>
<evidence type="ECO:0000256" key="2">
    <source>
        <dbReference type="ARBA" id="ARBA00008873"/>
    </source>
</evidence>
<comment type="similarity">
    <text evidence="2">Belongs to the cation diffusion facilitator (CDF) transporter (TC 2.A.4) family. SLC30A subfamily.</text>
</comment>
<evidence type="ECO:0000259" key="11">
    <source>
        <dbReference type="Pfam" id="PF16916"/>
    </source>
</evidence>
<feature type="transmembrane region" description="Helical" evidence="9">
    <location>
        <begin position="198"/>
        <end position="218"/>
    </location>
</feature>
<evidence type="ECO:0000259" key="10">
    <source>
        <dbReference type="Pfam" id="PF01545"/>
    </source>
</evidence>
<dbReference type="InterPro" id="IPR027469">
    <property type="entry name" value="Cation_efflux_TMD_sf"/>
</dbReference>
<dbReference type="Pfam" id="PF16916">
    <property type="entry name" value="ZT_dimer"/>
    <property type="match status" value="1"/>
</dbReference>
<feature type="compositionally biased region" description="Basic and acidic residues" evidence="8">
    <location>
        <begin position="1"/>
        <end position="51"/>
    </location>
</feature>
<feature type="transmembrane region" description="Helical" evidence="9">
    <location>
        <begin position="63"/>
        <end position="88"/>
    </location>
</feature>
<name>A0ABS0VU20_9CORY</name>
<keyword evidence="7 9" id="KW-0472">Membrane</keyword>
<feature type="domain" description="Cation efflux protein cytoplasmic" evidence="11">
    <location>
        <begin position="261"/>
        <end position="334"/>
    </location>
</feature>
<organism evidence="12 13">
    <name type="scientific">Corynebacterium marambiense</name>
    <dbReference type="NCBI Taxonomy" id="2765364"/>
    <lineage>
        <taxon>Bacteria</taxon>
        <taxon>Bacillati</taxon>
        <taxon>Actinomycetota</taxon>
        <taxon>Actinomycetes</taxon>
        <taxon>Mycobacteriales</taxon>
        <taxon>Corynebacteriaceae</taxon>
        <taxon>Corynebacterium</taxon>
    </lineage>
</organism>
<feature type="transmembrane region" description="Helical" evidence="9">
    <location>
        <begin position="165"/>
        <end position="186"/>
    </location>
</feature>
<evidence type="ECO:0000256" key="8">
    <source>
        <dbReference type="SAM" id="MobiDB-lite"/>
    </source>
</evidence>
<dbReference type="InterPro" id="IPR058533">
    <property type="entry name" value="Cation_efflux_TM"/>
</dbReference>
<feature type="transmembrane region" description="Helical" evidence="9">
    <location>
        <begin position="224"/>
        <end position="240"/>
    </location>
</feature>
<feature type="transmembrane region" description="Helical" evidence="9">
    <location>
        <begin position="134"/>
        <end position="153"/>
    </location>
</feature>
<evidence type="ECO:0000256" key="3">
    <source>
        <dbReference type="ARBA" id="ARBA00022448"/>
    </source>
</evidence>
<dbReference type="SUPFAM" id="SSF160240">
    <property type="entry name" value="Cation efflux protein cytoplasmic domain-like"/>
    <property type="match status" value="1"/>
</dbReference>
<comment type="subcellular location">
    <subcellularLocation>
        <location evidence="1">Membrane</location>
        <topology evidence="1">Multi-pass membrane protein</topology>
    </subcellularLocation>
</comment>
<evidence type="ECO:0000256" key="7">
    <source>
        <dbReference type="ARBA" id="ARBA00023136"/>
    </source>
</evidence>
<dbReference type="PANTHER" id="PTHR11562:SF17">
    <property type="entry name" value="RE54080P-RELATED"/>
    <property type="match status" value="1"/>
</dbReference>
<dbReference type="EMBL" id="JAEIOT010000005">
    <property type="protein sequence ID" value="MBI9000257.1"/>
    <property type="molecule type" value="Genomic_DNA"/>
</dbReference>
<evidence type="ECO:0000313" key="12">
    <source>
        <dbReference type="EMBL" id="MBI9000257.1"/>
    </source>
</evidence>
<gene>
    <name evidence="12" type="ORF">JDV76_04620</name>
</gene>
<dbReference type="Pfam" id="PF01545">
    <property type="entry name" value="Cation_efflux"/>
    <property type="match status" value="1"/>
</dbReference>
<evidence type="ECO:0000256" key="1">
    <source>
        <dbReference type="ARBA" id="ARBA00004141"/>
    </source>
</evidence>
<evidence type="ECO:0000256" key="4">
    <source>
        <dbReference type="ARBA" id="ARBA00022692"/>
    </source>
</evidence>
<reference evidence="12 13" key="1">
    <citation type="submission" date="2020-12" db="EMBL/GenBank/DDBJ databases">
        <title>Genome public.</title>
        <authorList>
            <person name="Sun Q."/>
        </authorList>
    </citation>
    <scope>NUCLEOTIDE SEQUENCE [LARGE SCALE GENOMIC DNA]</scope>
    <source>
        <strain evidence="12 13">CCM 8864</strain>
    </source>
</reference>
<protein>
    <submittedName>
        <fullName evidence="12">Cation transporter</fullName>
    </submittedName>
</protein>
<dbReference type="InterPro" id="IPR002524">
    <property type="entry name" value="Cation_efflux"/>
</dbReference>
<feature type="transmembrane region" description="Helical" evidence="9">
    <location>
        <begin position="94"/>
        <end position="113"/>
    </location>
</feature>
<evidence type="ECO:0000256" key="6">
    <source>
        <dbReference type="ARBA" id="ARBA00023065"/>
    </source>
</evidence>
<dbReference type="InterPro" id="IPR050681">
    <property type="entry name" value="CDF/SLC30A"/>
</dbReference>
<comment type="caution">
    <text evidence="12">The sequence shown here is derived from an EMBL/GenBank/DDBJ whole genome shotgun (WGS) entry which is preliminary data.</text>
</comment>
<evidence type="ECO:0000313" key="13">
    <source>
        <dbReference type="Proteomes" id="UP000625574"/>
    </source>
</evidence>
<sequence length="346" mass="36883">MSETTKTGDHHEHDHEHHEHGHGAHDHGHAHGQGDDHTGHDHSGHDHDHGGHAHAHAPKSLRALVGVIILTTTIFLAEVIFGLLSGSLALLADAAHMLSDSAGLVIALVAILIGRRAATASATFGYRRIEVIAAAVNALSVGAISIWIVIEAIKRLGGDGHIDTTMMLIVAVIGFVANGGSALLLVRRQHDSMNMRGAYLHVLSDMLGSVAVIVAGLIVRATGFILADTIASVIIAAIILPRSMRLLLDATRVLMERVPGNVDLDEIRGVLEEIVGVETAHDLHVWTMDGSELIATCHLVVDPDLVESGCDVLDIANRRLEKYGVTHATIQIETAHHAEHEADVHD</sequence>
<keyword evidence="3" id="KW-0813">Transport</keyword>
<evidence type="ECO:0000256" key="5">
    <source>
        <dbReference type="ARBA" id="ARBA00022989"/>
    </source>
</evidence>
<dbReference type="Gene3D" id="1.20.1510.10">
    <property type="entry name" value="Cation efflux protein transmembrane domain"/>
    <property type="match status" value="1"/>
</dbReference>
<keyword evidence="4 9" id="KW-0812">Transmembrane</keyword>
<accession>A0ABS0VU20</accession>
<proteinExistence type="inferred from homology"/>
<dbReference type="PANTHER" id="PTHR11562">
    <property type="entry name" value="CATION EFFLUX PROTEIN/ ZINC TRANSPORTER"/>
    <property type="match status" value="1"/>
</dbReference>
<dbReference type="InterPro" id="IPR027470">
    <property type="entry name" value="Cation_efflux_CTD"/>
</dbReference>
<dbReference type="RefSeq" id="WP_198735697.1">
    <property type="nucleotide sequence ID" value="NZ_JAEIOT010000005.1"/>
</dbReference>
<keyword evidence="6" id="KW-0406">Ion transport</keyword>
<keyword evidence="13" id="KW-1185">Reference proteome</keyword>